<reference evidence="2" key="2">
    <citation type="submission" date="2012-06" db="EMBL/GenBank/DDBJ databases">
        <title>Annotation of the Genome Sequence of Fusarium oxysporum Fo47.</title>
        <authorList>
            <consortium name="The Broad Institute Genomics Platform"/>
            <person name="Ma L.-J."/>
            <person name="Corby-Kistler H."/>
            <person name="Broz K."/>
            <person name="Gale L.R."/>
            <person name="Jonkers W."/>
            <person name="O'Donnell K."/>
            <person name="Ploetz R."/>
            <person name="Steinberg C."/>
            <person name="Schwartz D.C."/>
            <person name="VanEtten H."/>
            <person name="Zhou S."/>
            <person name="Young S.K."/>
            <person name="Zeng Q."/>
            <person name="Gargeya S."/>
            <person name="Fitzgerald M."/>
            <person name="Abouelleil A."/>
            <person name="Alvarado L."/>
            <person name="Chapman S.B."/>
            <person name="Gainer-Dewar J."/>
            <person name="Goldberg J."/>
            <person name="Griggs A."/>
            <person name="Gujja S."/>
            <person name="Hansen M."/>
            <person name="Howarth C."/>
            <person name="Imamovic A."/>
            <person name="Ireland A."/>
            <person name="Larimer J."/>
            <person name="McCowan C."/>
            <person name="Murphy C."/>
            <person name="Pearson M."/>
            <person name="Poon T.W."/>
            <person name="Priest M."/>
            <person name="Roberts A."/>
            <person name="Saif S."/>
            <person name="Shea T."/>
            <person name="Sykes S."/>
            <person name="Wortman J."/>
            <person name="Nusbaum C."/>
            <person name="Birren B."/>
        </authorList>
    </citation>
    <scope>NUCLEOTIDE SEQUENCE</scope>
    <source>
        <strain evidence="2">Fo47</strain>
    </source>
</reference>
<dbReference type="Proteomes" id="UP000030766">
    <property type="component" value="Unassembled WGS sequence"/>
</dbReference>
<feature type="region of interest" description="Disordered" evidence="1">
    <location>
        <begin position="1"/>
        <end position="42"/>
    </location>
</feature>
<sequence>MGNRMNEDKPPHTDKPRRAPTTWNWVKLTSQSRHRLGSNRGE</sequence>
<organism evidence="2">
    <name type="scientific">Fusarium oxysporum Fo47</name>
    <dbReference type="NCBI Taxonomy" id="660027"/>
    <lineage>
        <taxon>Eukaryota</taxon>
        <taxon>Fungi</taxon>
        <taxon>Dikarya</taxon>
        <taxon>Ascomycota</taxon>
        <taxon>Pezizomycotina</taxon>
        <taxon>Sordariomycetes</taxon>
        <taxon>Hypocreomycetidae</taxon>
        <taxon>Hypocreales</taxon>
        <taxon>Nectriaceae</taxon>
        <taxon>Fusarium</taxon>
        <taxon>Fusarium oxysporum species complex</taxon>
    </lineage>
</organism>
<reference evidence="2" key="1">
    <citation type="submission" date="2011-06" db="EMBL/GenBank/DDBJ databases">
        <title>The Genome Sequence of Fusarium oxysporum Fo47.</title>
        <authorList>
            <consortium name="The Broad Institute Genome Sequencing Platform"/>
            <person name="Ma L.-J."/>
            <person name="Gale L.R."/>
            <person name="Schwartz D.C."/>
            <person name="Zhou S."/>
            <person name="Corby-Kistler H."/>
            <person name="Young S.K."/>
            <person name="Zeng Q."/>
            <person name="Gargeya S."/>
            <person name="Fitzgerald M."/>
            <person name="Haas B."/>
            <person name="Abouelleil A."/>
            <person name="Alvarado L."/>
            <person name="Arachchi H.M."/>
            <person name="Berlin A."/>
            <person name="Brown A."/>
            <person name="Chapman S.B."/>
            <person name="Chen Z."/>
            <person name="Dunbar C."/>
            <person name="Freedman E."/>
            <person name="Gearin G."/>
            <person name="Gellesch M."/>
            <person name="Goldberg J."/>
            <person name="Griggs A."/>
            <person name="Gujja S."/>
            <person name="Heiman D."/>
            <person name="Howarth C."/>
            <person name="Larson L."/>
            <person name="Lui A."/>
            <person name="MacDonald P.J.P."/>
            <person name="Mehta T."/>
            <person name="Montmayeur A."/>
            <person name="Murphy C."/>
            <person name="Neiman D."/>
            <person name="Pearson M."/>
            <person name="Priest M."/>
            <person name="Roberts A."/>
            <person name="Saif S."/>
            <person name="Shea T."/>
            <person name="Shenoy N."/>
            <person name="Sisk P."/>
            <person name="Stolte C."/>
            <person name="Sykes S."/>
            <person name="Wortman J."/>
            <person name="Nusbaum C."/>
            <person name="Birren B."/>
        </authorList>
    </citation>
    <scope>NUCLEOTIDE SEQUENCE [LARGE SCALE GENOMIC DNA]</scope>
    <source>
        <strain evidence="2">Fo47</strain>
    </source>
</reference>
<gene>
    <name evidence="2" type="ORF">FOZG_11199</name>
</gene>
<dbReference type="EMBL" id="JH717902">
    <property type="protein sequence ID" value="EWZ37525.1"/>
    <property type="molecule type" value="Genomic_DNA"/>
</dbReference>
<dbReference type="AlphaFoldDB" id="W9K6D9"/>
<dbReference type="HOGENOM" id="CLU_3260556_0_0_1"/>
<dbReference type="VEuPathDB" id="FungiDB:FOZG_11199"/>
<accession>W9K6D9</accession>
<feature type="compositionally biased region" description="Basic residues" evidence="1">
    <location>
        <begin position="32"/>
        <end position="42"/>
    </location>
</feature>
<evidence type="ECO:0000256" key="1">
    <source>
        <dbReference type="SAM" id="MobiDB-lite"/>
    </source>
</evidence>
<proteinExistence type="predicted"/>
<evidence type="ECO:0000313" key="2">
    <source>
        <dbReference type="EMBL" id="EWZ37525.1"/>
    </source>
</evidence>
<protein>
    <submittedName>
        <fullName evidence="2">Uncharacterized protein</fullName>
    </submittedName>
</protein>
<feature type="compositionally biased region" description="Polar residues" evidence="1">
    <location>
        <begin position="21"/>
        <end position="31"/>
    </location>
</feature>
<name>W9K6D9_FUSOX</name>
<feature type="compositionally biased region" description="Basic and acidic residues" evidence="1">
    <location>
        <begin position="1"/>
        <end position="17"/>
    </location>
</feature>